<evidence type="ECO:0000313" key="3">
    <source>
        <dbReference type="EMBL" id="ROL53309.1"/>
    </source>
</evidence>
<dbReference type="AlphaFoldDB" id="A0A3N0Z494"/>
<proteinExistence type="predicted"/>
<organism evidence="3 4">
    <name type="scientific">Anabarilius grahami</name>
    <name type="common">Kanglang fish</name>
    <name type="synonym">Barilius grahami</name>
    <dbReference type="NCBI Taxonomy" id="495550"/>
    <lineage>
        <taxon>Eukaryota</taxon>
        <taxon>Metazoa</taxon>
        <taxon>Chordata</taxon>
        <taxon>Craniata</taxon>
        <taxon>Vertebrata</taxon>
        <taxon>Euteleostomi</taxon>
        <taxon>Actinopterygii</taxon>
        <taxon>Neopterygii</taxon>
        <taxon>Teleostei</taxon>
        <taxon>Ostariophysi</taxon>
        <taxon>Cypriniformes</taxon>
        <taxon>Xenocyprididae</taxon>
        <taxon>Xenocypridinae</taxon>
        <taxon>Xenocypridinae incertae sedis</taxon>
        <taxon>Anabarilius</taxon>
    </lineage>
</organism>
<dbReference type="GO" id="GO:0006622">
    <property type="term" value="P:protein targeting to lysosome"/>
    <property type="evidence" value="ECO:0007669"/>
    <property type="project" value="TreeGrafter"/>
</dbReference>
<reference evidence="3 4" key="1">
    <citation type="submission" date="2018-10" db="EMBL/GenBank/DDBJ databases">
        <title>Genome assembly for a Yunnan-Guizhou Plateau 3E fish, Anabarilius grahami (Regan), and its evolutionary and genetic applications.</title>
        <authorList>
            <person name="Jiang W."/>
        </authorList>
    </citation>
    <scope>NUCLEOTIDE SEQUENCE [LARGE SCALE GENOMIC DNA]</scope>
    <source>
        <strain evidence="3">AG-KIZ</strain>
        <tissue evidence="3">Muscle</tissue>
    </source>
</reference>
<gene>
    <name evidence="3" type="ORF">DPX16_20419</name>
</gene>
<sequence>MLPLSRCAMYLLLLLVPGAISSTLRLHHDQRFMLPQDRGFSRVSAHLEHAESRIVRLEREVREASAAHQIRVRRNAAGAPVPNVYGRANLNDSHNQMVVHWAGEKSNVIVALARDSVGATDPKTSSVYVSYDYGTTFTDVSEKFLLSGDWEGKKQVISQFYHSPADNKRPRSYKTAVTQTASRPSAAVTFQHSNLLYTHRWCYPREQLQELGKNTSYILNLLPLAPTVTNCSIETLRGAKAHGSWSGELQMWQNHCGTLHCVFAGADGSRR</sequence>
<dbReference type="GO" id="GO:0016020">
    <property type="term" value="C:membrane"/>
    <property type="evidence" value="ECO:0007669"/>
    <property type="project" value="TreeGrafter"/>
</dbReference>
<comment type="caution">
    <text evidence="3">The sequence shown here is derived from an EMBL/GenBank/DDBJ whole genome shotgun (WGS) entry which is preliminary data.</text>
</comment>
<evidence type="ECO:0000256" key="2">
    <source>
        <dbReference type="SAM" id="SignalP"/>
    </source>
</evidence>
<dbReference type="InterPro" id="IPR050310">
    <property type="entry name" value="VPS10-sortilin"/>
</dbReference>
<feature type="coiled-coil region" evidence="1">
    <location>
        <begin position="40"/>
        <end position="67"/>
    </location>
</feature>
<dbReference type="EMBL" id="RJVU01011283">
    <property type="protein sequence ID" value="ROL53309.1"/>
    <property type="molecule type" value="Genomic_DNA"/>
</dbReference>
<dbReference type="Proteomes" id="UP000281406">
    <property type="component" value="Unassembled WGS sequence"/>
</dbReference>
<name>A0A3N0Z494_ANAGA</name>
<keyword evidence="2" id="KW-0732">Signal</keyword>
<feature type="chain" id="PRO_5018067751" evidence="2">
    <location>
        <begin position="22"/>
        <end position="271"/>
    </location>
</feature>
<keyword evidence="3" id="KW-0675">Receptor</keyword>
<dbReference type="PANTHER" id="PTHR12106">
    <property type="entry name" value="SORTILIN RELATED"/>
    <property type="match status" value="1"/>
</dbReference>
<evidence type="ECO:0000313" key="4">
    <source>
        <dbReference type="Proteomes" id="UP000281406"/>
    </source>
</evidence>
<accession>A0A3N0Z494</accession>
<dbReference type="GO" id="GO:0006892">
    <property type="term" value="P:post-Golgi vesicle-mediated transport"/>
    <property type="evidence" value="ECO:0007669"/>
    <property type="project" value="TreeGrafter"/>
</dbReference>
<evidence type="ECO:0000256" key="1">
    <source>
        <dbReference type="SAM" id="Coils"/>
    </source>
</evidence>
<keyword evidence="4" id="KW-1185">Reference proteome</keyword>
<dbReference type="PANTHER" id="PTHR12106:SF27">
    <property type="entry name" value="SORTILIN-RELATED RECEPTOR"/>
    <property type="match status" value="1"/>
</dbReference>
<dbReference type="GO" id="GO:0045053">
    <property type="term" value="P:protein retention in Golgi apparatus"/>
    <property type="evidence" value="ECO:0007669"/>
    <property type="project" value="TreeGrafter"/>
</dbReference>
<dbReference type="OrthoDB" id="8575558at2759"/>
<dbReference type="GO" id="GO:0005794">
    <property type="term" value="C:Golgi apparatus"/>
    <property type="evidence" value="ECO:0007669"/>
    <property type="project" value="TreeGrafter"/>
</dbReference>
<feature type="signal peptide" evidence="2">
    <location>
        <begin position="1"/>
        <end position="21"/>
    </location>
</feature>
<keyword evidence="1" id="KW-0175">Coiled coil</keyword>
<protein>
    <submittedName>
        <fullName evidence="3">Sortilin-related receptor</fullName>
    </submittedName>
</protein>